<dbReference type="AlphaFoldDB" id="A0A8J3Q7F2"/>
<evidence type="ECO:0000256" key="1">
    <source>
        <dbReference type="SAM" id="MobiDB-lite"/>
    </source>
</evidence>
<sequence length="142" mass="15318">MIILGLLLLLAATGLSLAAIQANRSVFDDSAGVVGLFGYSIEASVGQVFLVGAIAGAVALLGLAMIIGGFGRGARRRIAARRELRRQDAEVRDTQRREEADVAERARAEKTAARAERKAAAEQEREAQHRAAEEREEELARH</sequence>
<keyword evidence="2" id="KW-0812">Transmembrane</keyword>
<organism evidence="4 5">
    <name type="scientific">Rhizocola hellebori</name>
    <dbReference type="NCBI Taxonomy" id="1392758"/>
    <lineage>
        <taxon>Bacteria</taxon>
        <taxon>Bacillati</taxon>
        <taxon>Actinomycetota</taxon>
        <taxon>Actinomycetes</taxon>
        <taxon>Micromonosporales</taxon>
        <taxon>Micromonosporaceae</taxon>
        <taxon>Rhizocola</taxon>
    </lineage>
</organism>
<evidence type="ECO:0000256" key="3">
    <source>
        <dbReference type="SAM" id="SignalP"/>
    </source>
</evidence>
<keyword evidence="5" id="KW-1185">Reference proteome</keyword>
<keyword evidence="2" id="KW-0472">Membrane</keyword>
<feature type="region of interest" description="Disordered" evidence="1">
    <location>
        <begin position="88"/>
        <end position="142"/>
    </location>
</feature>
<reference evidence="4" key="1">
    <citation type="submission" date="2021-01" db="EMBL/GenBank/DDBJ databases">
        <title>Whole genome shotgun sequence of Rhizocola hellebori NBRC 109834.</title>
        <authorList>
            <person name="Komaki H."/>
            <person name="Tamura T."/>
        </authorList>
    </citation>
    <scope>NUCLEOTIDE SEQUENCE</scope>
    <source>
        <strain evidence="4">NBRC 109834</strain>
    </source>
</reference>
<accession>A0A8J3Q7F2</accession>
<dbReference type="EMBL" id="BONY01000015">
    <property type="protein sequence ID" value="GIH04819.1"/>
    <property type="molecule type" value="Genomic_DNA"/>
</dbReference>
<feature type="chain" id="PRO_5039621604" description="LapA family protein" evidence="3">
    <location>
        <begin position="19"/>
        <end position="142"/>
    </location>
</feature>
<keyword evidence="3" id="KW-0732">Signal</keyword>
<evidence type="ECO:0000256" key="2">
    <source>
        <dbReference type="SAM" id="Phobius"/>
    </source>
</evidence>
<dbReference type="RefSeq" id="WP_203908697.1">
    <property type="nucleotide sequence ID" value="NZ_BONY01000015.1"/>
</dbReference>
<evidence type="ECO:0000313" key="5">
    <source>
        <dbReference type="Proteomes" id="UP000612899"/>
    </source>
</evidence>
<dbReference type="Proteomes" id="UP000612899">
    <property type="component" value="Unassembled WGS sequence"/>
</dbReference>
<feature type="transmembrane region" description="Helical" evidence="2">
    <location>
        <begin position="48"/>
        <end position="71"/>
    </location>
</feature>
<name>A0A8J3Q7F2_9ACTN</name>
<keyword evidence="2" id="KW-1133">Transmembrane helix</keyword>
<protein>
    <recommendedName>
        <fullName evidence="6">LapA family protein</fullName>
    </recommendedName>
</protein>
<gene>
    <name evidence="4" type="ORF">Rhe02_28860</name>
</gene>
<evidence type="ECO:0008006" key="6">
    <source>
        <dbReference type="Google" id="ProtNLM"/>
    </source>
</evidence>
<feature type="signal peptide" evidence="3">
    <location>
        <begin position="1"/>
        <end position="18"/>
    </location>
</feature>
<proteinExistence type="predicted"/>
<evidence type="ECO:0000313" key="4">
    <source>
        <dbReference type="EMBL" id="GIH04819.1"/>
    </source>
</evidence>
<comment type="caution">
    <text evidence="4">The sequence shown here is derived from an EMBL/GenBank/DDBJ whole genome shotgun (WGS) entry which is preliminary data.</text>
</comment>